<dbReference type="SMART" id="SM00342">
    <property type="entry name" value="HTH_ARAC"/>
    <property type="match status" value="1"/>
</dbReference>
<dbReference type="InterPro" id="IPR052158">
    <property type="entry name" value="INH-QAR"/>
</dbReference>
<keyword evidence="3" id="KW-0804">Transcription</keyword>
<dbReference type="PROSITE" id="PS01124">
    <property type="entry name" value="HTH_ARAC_FAMILY_2"/>
    <property type="match status" value="1"/>
</dbReference>
<keyword evidence="7" id="KW-1185">Reference proteome</keyword>
<dbReference type="Pfam" id="PF12833">
    <property type="entry name" value="HTH_18"/>
    <property type="match status" value="1"/>
</dbReference>
<proteinExistence type="predicted"/>
<evidence type="ECO:0000259" key="5">
    <source>
        <dbReference type="PROSITE" id="PS01124"/>
    </source>
</evidence>
<organism evidence="6 7">
    <name type="scientific">Streptomyces boluensis</name>
    <dbReference type="NCBI Taxonomy" id="1775135"/>
    <lineage>
        <taxon>Bacteria</taxon>
        <taxon>Bacillati</taxon>
        <taxon>Actinomycetota</taxon>
        <taxon>Actinomycetes</taxon>
        <taxon>Kitasatosporales</taxon>
        <taxon>Streptomycetaceae</taxon>
        <taxon>Streptomyces</taxon>
    </lineage>
</organism>
<accession>A0A964XQW0</accession>
<dbReference type="InterPro" id="IPR018062">
    <property type="entry name" value="HTH_AraC-typ_CS"/>
</dbReference>
<dbReference type="Pfam" id="PF01965">
    <property type="entry name" value="DJ-1_PfpI"/>
    <property type="match status" value="1"/>
</dbReference>
<evidence type="ECO:0000256" key="4">
    <source>
        <dbReference type="SAM" id="MobiDB-lite"/>
    </source>
</evidence>
<dbReference type="PROSITE" id="PS00041">
    <property type="entry name" value="HTH_ARAC_FAMILY_1"/>
    <property type="match status" value="1"/>
</dbReference>
<evidence type="ECO:0000256" key="2">
    <source>
        <dbReference type="ARBA" id="ARBA00023125"/>
    </source>
</evidence>
<name>A0A964XQW0_9ACTN</name>
<sequence length="347" mass="37269">MAGAASPHRVAVLVRDGVLPMELGLVHQLFGAARSVRGEPLYSVVTCAPVPGMIRTDADFPIRADHGPEALEHADTVLVPASHEEDESYEDGLPPALTAALDRIPPGARIASICTGAFVLAAHGLLGGRRATTHWLSTDHFARTYPTVRVEPEVLYVDEGRVLTSAGEAAGIDLCLHMIRRDFGAAVAADVARRTVVPPHREGGQAQYIPRPVAEPDSASTSASRAWALTRLEQPLTLGELADRESMSVRTFSRRFRAESGMTPMQWLAQQRLARARQLLEGTDHTVDRVAAESGFGTAASLRQHFQAALGVSPRAYRVTFRGPGGSSEVDRRDTPGSRPKFGRGPG</sequence>
<dbReference type="OrthoDB" id="3194870at2"/>
<evidence type="ECO:0000313" key="7">
    <source>
        <dbReference type="Proteomes" id="UP000598297"/>
    </source>
</evidence>
<evidence type="ECO:0000313" key="6">
    <source>
        <dbReference type="EMBL" id="NBE56721.1"/>
    </source>
</evidence>
<dbReference type="PANTHER" id="PTHR43130">
    <property type="entry name" value="ARAC-FAMILY TRANSCRIPTIONAL REGULATOR"/>
    <property type="match status" value="1"/>
</dbReference>
<feature type="domain" description="HTH araC/xylS-type" evidence="5">
    <location>
        <begin position="222"/>
        <end position="320"/>
    </location>
</feature>
<dbReference type="PANTHER" id="PTHR43130:SF3">
    <property type="entry name" value="HTH-TYPE TRANSCRIPTIONAL REGULATOR RV1931C"/>
    <property type="match status" value="1"/>
</dbReference>
<comment type="caution">
    <text evidence="6">The sequence shown here is derived from an EMBL/GenBank/DDBJ whole genome shotgun (WGS) entry which is preliminary data.</text>
</comment>
<dbReference type="EMBL" id="JAAAHS010000567">
    <property type="protein sequence ID" value="NBE56721.1"/>
    <property type="molecule type" value="Genomic_DNA"/>
</dbReference>
<evidence type="ECO:0000256" key="1">
    <source>
        <dbReference type="ARBA" id="ARBA00023015"/>
    </source>
</evidence>
<dbReference type="GO" id="GO:0043565">
    <property type="term" value="F:sequence-specific DNA binding"/>
    <property type="evidence" value="ECO:0007669"/>
    <property type="project" value="InterPro"/>
</dbReference>
<dbReference type="SUPFAM" id="SSF52317">
    <property type="entry name" value="Class I glutamine amidotransferase-like"/>
    <property type="match status" value="1"/>
</dbReference>
<dbReference type="CDD" id="cd03137">
    <property type="entry name" value="GATase1_AraC_1"/>
    <property type="match status" value="1"/>
</dbReference>
<dbReference type="InterPro" id="IPR018060">
    <property type="entry name" value="HTH_AraC"/>
</dbReference>
<keyword evidence="1" id="KW-0805">Transcription regulation</keyword>
<reference evidence="6" key="1">
    <citation type="submission" date="2020-01" db="EMBL/GenBank/DDBJ databases">
        <title>Whole-genome analyses of novel actinobacteria.</title>
        <authorList>
            <person name="Sahin N."/>
        </authorList>
    </citation>
    <scope>NUCLEOTIDE SEQUENCE</scope>
    <source>
        <strain evidence="6">YC537</strain>
    </source>
</reference>
<dbReference type="InterPro" id="IPR029062">
    <property type="entry name" value="Class_I_gatase-like"/>
</dbReference>
<dbReference type="InterPro" id="IPR009057">
    <property type="entry name" value="Homeodomain-like_sf"/>
</dbReference>
<keyword evidence="2" id="KW-0238">DNA-binding</keyword>
<dbReference type="GO" id="GO:0003700">
    <property type="term" value="F:DNA-binding transcription factor activity"/>
    <property type="evidence" value="ECO:0007669"/>
    <property type="project" value="InterPro"/>
</dbReference>
<dbReference type="InterPro" id="IPR002818">
    <property type="entry name" value="DJ-1/PfpI"/>
</dbReference>
<evidence type="ECO:0000256" key="3">
    <source>
        <dbReference type="ARBA" id="ARBA00023163"/>
    </source>
</evidence>
<feature type="region of interest" description="Disordered" evidence="4">
    <location>
        <begin position="321"/>
        <end position="347"/>
    </location>
</feature>
<dbReference type="AlphaFoldDB" id="A0A964XQW0"/>
<dbReference type="SUPFAM" id="SSF46689">
    <property type="entry name" value="Homeodomain-like"/>
    <property type="match status" value="2"/>
</dbReference>
<dbReference type="Gene3D" id="3.40.50.880">
    <property type="match status" value="1"/>
</dbReference>
<dbReference type="Gene3D" id="1.10.10.60">
    <property type="entry name" value="Homeodomain-like"/>
    <property type="match status" value="2"/>
</dbReference>
<dbReference type="Proteomes" id="UP000598297">
    <property type="component" value="Unassembled WGS sequence"/>
</dbReference>
<protein>
    <submittedName>
        <fullName evidence="6">Helix-turn-helix domain-containing protein</fullName>
    </submittedName>
</protein>
<gene>
    <name evidence="6" type="ORF">GUY60_35925</name>
</gene>